<feature type="domain" description="Shieldin complex subunit 2 first OB fold" evidence="2">
    <location>
        <begin position="394"/>
        <end position="531"/>
    </location>
</feature>
<evidence type="ECO:0000313" key="4">
    <source>
        <dbReference type="Ensembl" id="ENSPMRP00000008770.1"/>
    </source>
</evidence>
<dbReference type="InterPro" id="IPR029715">
    <property type="entry name" value="FAM35A"/>
</dbReference>
<dbReference type="InterPro" id="IPR049507">
    <property type="entry name" value="SHLD2_OB1"/>
</dbReference>
<evidence type="ECO:0000259" key="3">
    <source>
        <dbReference type="Pfam" id="PF22779"/>
    </source>
</evidence>
<dbReference type="RefSeq" id="XP_028585089.1">
    <property type="nucleotide sequence ID" value="XM_028729256.1"/>
</dbReference>
<dbReference type="RefSeq" id="XP_028585086.1">
    <property type="nucleotide sequence ID" value="XM_028729253.1"/>
</dbReference>
<dbReference type="Pfam" id="PF22779">
    <property type="entry name" value="OB_SHLD2_2nd"/>
    <property type="match status" value="1"/>
</dbReference>
<protein>
    <submittedName>
        <fullName evidence="4">Shieldin complex subunit 2</fullName>
    </submittedName>
</protein>
<dbReference type="PANTHER" id="PTHR14495">
    <property type="entry name" value="SHIELDIN COMPLEX SUBUNIT 2"/>
    <property type="match status" value="1"/>
</dbReference>
<dbReference type="PANTHER" id="PTHR14495:SF2">
    <property type="entry name" value="SHIELDIN COMPLEX SUBUNIT 2"/>
    <property type="match status" value="1"/>
</dbReference>
<dbReference type="InterPro" id="IPR053944">
    <property type="entry name" value="SHLD2_OB2"/>
</dbReference>
<dbReference type="GO" id="GO:2001034">
    <property type="term" value="P:positive regulation of double-strand break repair via nonhomologous end joining"/>
    <property type="evidence" value="ECO:0007669"/>
    <property type="project" value="Ensembl"/>
</dbReference>
<dbReference type="GO" id="GO:0015629">
    <property type="term" value="C:actin cytoskeleton"/>
    <property type="evidence" value="ECO:0007669"/>
    <property type="project" value="Ensembl"/>
</dbReference>
<dbReference type="GO" id="GO:0045830">
    <property type="term" value="P:positive regulation of isotype switching"/>
    <property type="evidence" value="ECO:0007669"/>
    <property type="project" value="Ensembl"/>
</dbReference>
<name>A0A670IA72_PODMU</name>
<organism evidence="4 5">
    <name type="scientific">Podarcis muralis</name>
    <name type="common">Wall lizard</name>
    <name type="synonym">Lacerta muralis</name>
    <dbReference type="NCBI Taxonomy" id="64176"/>
    <lineage>
        <taxon>Eukaryota</taxon>
        <taxon>Metazoa</taxon>
        <taxon>Chordata</taxon>
        <taxon>Craniata</taxon>
        <taxon>Vertebrata</taxon>
        <taxon>Euteleostomi</taxon>
        <taxon>Lepidosauria</taxon>
        <taxon>Squamata</taxon>
        <taxon>Bifurcata</taxon>
        <taxon>Unidentata</taxon>
        <taxon>Episquamata</taxon>
        <taxon>Laterata</taxon>
        <taxon>Lacertibaenia</taxon>
        <taxon>Lacertidae</taxon>
        <taxon>Podarcis</taxon>
    </lineage>
</organism>
<dbReference type="RefSeq" id="XP_028585091.1">
    <property type="nucleotide sequence ID" value="XM_028729258.1"/>
</dbReference>
<feature type="domain" description="Shieldin complex subunit 2 second OB fold" evidence="3">
    <location>
        <begin position="563"/>
        <end position="644"/>
    </location>
</feature>
<dbReference type="GeneID" id="114597126"/>
<dbReference type="GO" id="GO:2000042">
    <property type="term" value="P:negative regulation of double-strand break repair via homologous recombination"/>
    <property type="evidence" value="ECO:0007669"/>
    <property type="project" value="Ensembl"/>
</dbReference>
<evidence type="ECO:0000259" key="1">
    <source>
        <dbReference type="Pfam" id="PF15793"/>
    </source>
</evidence>
<dbReference type="RefSeq" id="XP_028585088.1">
    <property type="nucleotide sequence ID" value="XM_028729255.1"/>
</dbReference>
<evidence type="ECO:0000313" key="5">
    <source>
        <dbReference type="Proteomes" id="UP000472272"/>
    </source>
</evidence>
<dbReference type="RefSeq" id="XP_028585090.1">
    <property type="nucleotide sequence ID" value="XM_028729257.1"/>
</dbReference>
<dbReference type="KEGG" id="pmua:114597126"/>
<reference evidence="4" key="2">
    <citation type="submission" date="2025-08" db="UniProtKB">
        <authorList>
            <consortium name="Ensembl"/>
        </authorList>
    </citation>
    <scope>IDENTIFICATION</scope>
</reference>
<reference evidence="4" key="3">
    <citation type="submission" date="2025-09" db="UniProtKB">
        <authorList>
            <consortium name="Ensembl"/>
        </authorList>
    </citation>
    <scope>IDENTIFICATION</scope>
</reference>
<accession>A0A670IA72</accession>
<dbReference type="Pfam" id="PF15793">
    <property type="entry name" value="SHLD2_C"/>
    <property type="match status" value="1"/>
</dbReference>
<dbReference type="Ensembl" id="ENSPMRT00000009370.1">
    <property type="protein sequence ID" value="ENSPMRP00000008770.1"/>
    <property type="gene ID" value="ENSPMRG00000005909.1"/>
</dbReference>
<dbReference type="Pfam" id="PF21669">
    <property type="entry name" value="SHLD2_OB1"/>
    <property type="match status" value="1"/>
</dbReference>
<keyword evidence="5" id="KW-1185">Reference proteome</keyword>
<dbReference type="GO" id="GO:0035861">
    <property type="term" value="C:site of double-strand break"/>
    <property type="evidence" value="ECO:0007669"/>
    <property type="project" value="Ensembl"/>
</dbReference>
<dbReference type="InterPro" id="IPR031589">
    <property type="entry name" value="SHLD2_C"/>
</dbReference>
<evidence type="ECO:0000259" key="2">
    <source>
        <dbReference type="Pfam" id="PF21669"/>
    </source>
</evidence>
<dbReference type="OMA" id="TVHEDQW"/>
<dbReference type="GO" id="GO:0005654">
    <property type="term" value="C:nucleoplasm"/>
    <property type="evidence" value="ECO:0007669"/>
    <property type="project" value="Ensembl"/>
</dbReference>
<dbReference type="Proteomes" id="UP000472272">
    <property type="component" value="Chromosome 5"/>
</dbReference>
<dbReference type="GeneTree" id="ENSGT00390000003133"/>
<dbReference type="RefSeq" id="XP_028585087.1">
    <property type="nucleotide sequence ID" value="XM_028729254.1"/>
</dbReference>
<gene>
    <name evidence="4" type="primary">SHLD2</name>
</gene>
<dbReference type="OrthoDB" id="5963585at2759"/>
<feature type="domain" description="Shieldin complex subunit 2 C-terminal" evidence="1">
    <location>
        <begin position="701"/>
        <end position="866"/>
    </location>
</feature>
<dbReference type="RefSeq" id="XP_028585092.1">
    <property type="nucleotide sequence ID" value="XM_028729259.1"/>
</dbReference>
<proteinExistence type="predicted"/>
<reference evidence="4 5" key="1">
    <citation type="journal article" date="2019" name="Proc. Natl. Acad. Sci. U.S.A.">
        <title>Regulatory changes in pterin and carotenoid genes underlie balanced color polymorphisms in the wall lizard.</title>
        <authorList>
            <person name="Andrade P."/>
            <person name="Pinho C."/>
            <person name="Perez I de Lanuza G."/>
            <person name="Afonso S."/>
            <person name="Brejcha J."/>
            <person name="Rubin C.J."/>
            <person name="Wallerman O."/>
            <person name="Pereira P."/>
            <person name="Sabatino S.J."/>
            <person name="Bellati A."/>
            <person name="Pellitteri-Rosa D."/>
            <person name="Bosakova Z."/>
            <person name="Bunikis I."/>
            <person name="Carretero M.A."/>
            <person name="Feiner N."/>
            <person name="Marsik P."/>
            <person name="Pauperio F."/>
            <person name="Salvi D."/>
            <person name="Soler L."/>
            <person name="While G.M."/>
            <person name="Uller T."/>
            <person name="Font E."/>
            <person name="Andersson L."/>
            <person name="Carneiro M."/>
        </authorList>
    </citation>
    <scope>NUCLEOTIDE SEQUENCE</scope>
</reference>
<sequence length="869" mass="97465">MSAAPQIHIFFGAPSLPASLKTSKEERFSASTAEKWQKLYFSFPKDTFNLGTRKCMFLEHVDHRTPNDTELTAQSKDDFPPDGGKEYGLTDVILTDCRAGAGRVKLLSNEAKQLPYQQLLTDIKTGEPSKQSEDAEEGTSKMHNHLTILPLASSTEKFSRGLESIGQDDKPSDVQCAHYQLLNQYSEGCFPQVMKESKTGKPLNVYSNLPVSTDTEFLSILTSSQVALLSGGHAVGQNETQSKSTKASGTELDGLCREDEASTELHIQLNESGGLCANITDTDSSLELFDFDSTVKSNSYLRENSFQENADMPTDHLCSSDDKPKKEVHHIEPWKKGILCSQVSHSAKRSQTSEDISPATYITLGDQQQSKKAKLICSPVCAVPQIEQLRISGFKKVLKQPSLLKDCLCKGQKYTVLVTVLHPCHIKEIQTKPGSKLSSRVPLATVVVFDQSEVQRKIALWRAAAFWSLTMFPGDIVLFTDVIINENRWNGEILLQSTFTSRLLNLGSCSTINPNKFSHIVDVNILQDLLAYVFSKQAYLQALPQRQTQTLNNIQYIQLDQLKPDRLVHAIVKIINITVLSESTYSYKGETKRKIILTVEQMKDQHYVLVLWGALSAHCPQLQRKRDHIWEFKYLFVKHSPISGELELHTTPWTSLECLFDDDRRAIEFKEKFQKDVRSLMGVTTLAALLEEKCSGMIQVKACISELKFAVASSPHGQLVFDYKTSLQQIFASLTQITYAGCAKCGLELQIDDNKIYKQCVSCLPSNKVKIFYRPALMTVEDGKCDVSVQVASELMEKMFLNIPAEWLNKAIAPSLETTYGMIVADLCHSLLTDTQASYILEIRSHFVLDENSYPLEKTFNLLDFHLDL</sequence>
<dbReference type="CTD" id="54537"/>
<dbReference type="AlphaFoldDB" id="A0A670IA72"/>